<dbReference type="PANTHER" id="PTHR22726">
    <property type="entry name" value="METALLOENDOPEPTIDASE OMA1"/>
    <property type="match status" value="1"/>
</dbReference>
<dbReference type="GO" id="GO:0016020">
    <property type="term" value="C:membrane"/>
    <property type="evidence" value="ECO:0007669"/>
    <property type="project" value="TreeGrafter"/>
</dbReference>
<dbReference type="CDD" id="cd07331">
    <property type="entry name" value="M48C_Oma1_like"/>
    <property type="match status" value="1"/>
</dbReference>
<evidence type="ECO:0000256" key="1">
    <source>
        <dbReference type="ARBA" id="ARBA00022670"/>
    </source>
</evidence>
<feature type="signal peptide" evidence="7">
    <location>
        <begin position="1"/>
        <end position="33"/>
    </location>
</feature>
<keyword evidence="5 6" id="KW-0482">Metalloprotease</keyword>
<comment type="similarity">
    <text evidence="6">Belongs to the peptidase M48 family.</text>
</comment>
<dbReference type="Pfam" id="PF01435">
    <property type="entry name" value="Peptidase_M48"/>
    <property type="match status" value="1"/>
</dbReference>
<dbReference type="GO" id="GO:0046872">
    <property type="term" value="F:metal ion binding"/>
    <property type="evidence" value="ECO:0007669"/>
    <property type="project" value="UniProtKB-KW"/>
</dbReference>
<keyword evidence="2" id="KW-0479">Metal-binding</keyword>
<feature type="domain" description="Peptidase M48" evidence="8">
    <location>
        <begin position="109"/>
        <end position="264"/>
    </location>
</feature>
<reference evidence="9" key="1">
    <citation type="submission" date="2021-11" db="EMBL/GenBank/DDBJ databases">
        <title>BS-T2-15 a new species belonging to the Comamonadaceae family isolated from the soil of a French oak forest.</title>
        <authorList>
            <person name="Mieszkin S."/>
            <person name="Alain K."/>
        </authorList>
    </citation>
    <scope>NUCLEOTIDE SEQUENCE</scope>
    <source>
        <strain evidence="9">BS-T2-15</strain>
    </source>
</reference>
<organism evidence="9 10">
    <name type="scientific">Scleromatobacter humisilvae</name>
    <dbReference type="NCBI Taxonomy" id="2897159"/>
    <lineage>
        <taxon>Bacteria</taxon>
        <taxon>Pseudomonadati</taxon>
        <taxon>Pseudomonadota</taxon>
        <taxon>Betaproteobacteria</taxon>
        <taxon>Burkholderiales</taxon>
        <taxon>Sphaerotilaceae</taxon>
        <taxon>Scleromatobacter</taxon>
    </lineage>
</organism>
<dbReference type="Proteomes" id="UP001139353">
    <property type="component" value="Unassembled WGS sequence"/>
</dbReference>
<dbReference type="PROSITE" id="PS51318">
    <property type="entry name" value="TAT"/>
    <property type="match status" value="1"/>
</dbReference>
<dbReference type="PANTHER" id="PTHR22726:SF1">
    <property type="entry name" value="METALLOENDOPEPTIDASE OMA1, MITOCHONDRIAL"/>
    <property type="match status" value="1"/>
</dbReference>
<evidence type="ECO:0000256" key="4">
    <source>
        <dbReference type="ARBA" id="ARBA00022833"/>
    </source>
</evidence>
<evidence type="ECO:0000256" key="2">
    <source>
        <dbReference type="ARBA" id="ARBA00022723"/>
    </source>
</evidence>
<dbReference type="GO" id="GO:0051603">
    <property type="term" value="P:proteolysis involved in protein catabolic process"/>
    <property type="evidence" value="ECO:0007669"/>
    <property type="project" value="TreeGrafter"/>
</dbReference>
<evidence type="ECO:0000313" key="10">
    <source>
        <dbReference type="Proteomes" id="UP001139353"/>
    </source>
</evidence>
<keyword evidence="7" id="KW-0732">Signal</keyword>
<keyword evidence="1 6" id="KW-0645">Protease</keyword>
<accession>A0A9X1YPD5</accession>
<dbReference type="InterPro" id="IPR006311">
    <property type="entry name" value="TAT_signal"/>
</dbReference>
<evidence type="ECO:0000259" key="8">
    <source>
        <dbReference type="Pfam" id="PF01435"/>
    </source>
</evidence>
<comment type="caution">
    <text evidence="9">The sequence shown here is derived from an EMBL/GenBank/DDBJ whole genome shotgun (WGS) entry which is preliminary data.</text>
</comment>
<keyword evidence="10" id="KW-1185">Reference proteome</keyword>
<dbReference type="InterPro" id="IPR051156">
    <property type="entry name" value="Mito/Outer_Membr_Metalloprot"/>
</dbReference>
<comment type="cofactor">
    <cofactor evidence="6">
        <name>Zn(2+)</name>
        <dbReference type="ChEBI" id="CHEBI:29105"/>
    </cofactor>
    <text evidence="6">Binds 1 zinc ion per subunit.</text>
</comment>
<evidence type="ECO:0000256" key="3">
    <source>
        <dbReference type="ARBA" id="ARBA00022801"/>
    </source>
</evidence>
<dbReference type="RefSeq" id="WP_275684769.1">
    <property type="nucleotide sequence ID" value="NZ_JAJLJH010000010.1"/>
</dbReference>
<evidence type="ECO:0000313" key="9">
    <source>
        <dbReference type="EMBL" id="MCK9688720.1"/>
    </source>
</evidence>
<sequence length="290" mass="31454">MNTPPPIDAGRRRLLTTAAAGALLVLPATAALAQREGVQVGPRSNFESLVPAAQIEAEAARGYRDMLAQARAEHRLATPENVQLRRLVMISTRLRPFAGMWNERAIGWQWEVNLINSPQVNAFCMPGGKIAFYWGILSKLQLSDDEVAMVMGHEMTHALREHGRAQIGKQVATQGTIALLAGLFGWSNASRQVAGMGGQLLSLKYSRDDETEADLIGLELAARAGYQPQAAISLWRKMEAASRGAPPAFLSDHPSNPDRLRVIAANIPRVQGLYARAPKPDVRFGPPLAG</sequence>
<dbReference type="GO" id="GO:0004222">
    <property type="term" value="F:metalloendopeptidase activity"/>
    <property type="evidence" value="ECO:0007669"/>
    <property type="project" value="InterPro"/>
</dbReference>
<feature type="chain" id="PRO_5040747809" evidence="7">
    <location>
        <begin position="34"/>
        <end position="290"/>
    </location>
</feature>
<dbReference type="EMBL" id="JAJLJH010000010">
    <property type="protein sequence ID" value="MCK9688720.1"/>
    <property type="molecule type" value="Genomic_DNA"/>
</dbReference>
<evidence type="ECO:0000256" key="6">
    <source>
        <dbReference type="RuleBase" id="RU003983"/>
    </source>
</evidence>
<keyword evidence="4 6" id="KW-0862">Zinc</keyword>
<dbReference type="Gene3D" id="3.30.2010.10">
    <property type="entry name" value="Metalloproteases ('zincins'), catalytic domain"/>
    <property type="match status" value="1"/>
</dbReference>
<evidence type="ECO:0000256" key="5">
    <source>
        <dbReference type="ARBA" id="ARBA00023049"/>
    </source>
</evidence>
<keyword evidence="3 6" id="KW-0378">Hydrolase</keyword>
<dbReference type="InterPro" id="IPR001915">
    <property type="entry name" value="Peptidase_M48"/>
</dbReference>
<protein>
    <submittedName>
        <fullName evidence="9">M48 family metallopeptidase</fullName>
    </submittedName>
</protein>
<gene>
    <name evidence="9" type="ORF">LPC04_23660</name>
</gene>
<evidence type="ECO:0000256" key="7">
    <source>
        <dbReference type="SAM" id="SignalP"/>
    </source>
</evidence>
<dbReference type="AlphaFoldDB" id="A0A9X1YPD5"/>
<proteinExistence type="inferred from homology"/>
<name>A0A9X1YPD5_9BURK</name>